<keyword evidence="2" id="KW-0732">Signal</keyword>
<dbReference type="AlphaFoldDB" id="A0ABC8R6U9"/>
<dbReference type="CDD" id="cd23375">
    <property type="entry name" value="beta-trefoil_STI_VvMLP-like"/>
    <property type="match status" value="1"/>
</dbReference>
<protein>
    <submittedName>
        <fullName evidence="3">Uncharacterized protein</fullName>
    </submittedName>
</protein>
<dbReference type="PANTHER" id="PTHR33107:SF5">
    <property type="entry name" value="KUNITZ TRYPSIN INHIBITOR 5"/>
    <property type="match status" value="1"/>
</dbReference>
<dbReference type="Gene3D" id="2.80.10.50">
    <property type="match status" value="1"/>
</dbReference>
<dbReference type="SUPFAM" id="SSF50386">
    <property type="entry name" value="STI-like"/>
    <property type="match status" value="1"/>
</dbReference>
<dbReference type="SMART" id="SM00452">
    <property type="entry name" value="STI"/>
    <property type="match status" value="1"/>
</dbReference>
<comment type="caution">
    <text evidence="3">The sequence shown here is derived from an EMBL/GenBank/DDBJ whole genome shotgun (WGS) entry which is preliminary data.</text>
</comment>
<evidence type="ECO:0000313" key="3">
    <source>
        <dbReference type="EMBL" id="CAK9140731.1"/>
    </source>
</evidence>
<evidence type="ECO:0000256" key="2">
    <source>
        <dbReference type="SAM" id="SignalP"/>
    </source>
</evidence>
<dbReference type="Pfam" id="PF00197">
    <property type="entry name" value="Kunitz_legume"/>
    <property type="match status" value="1"/>
</dbReference>
<comment type="similarity">
    <text evidence="1">Belongs to the protease inhibitor I3 (leguminous Kunitz-type inhibitor) family.</text>
</comment>
<reference evidence="3 4" key="1">
    <citation type="submission" date="2024-02" db="EMBL/GenBank/DDBJ databases">
        <authorList>
            <person name="Vignale AGUSTIN F."/>
            <person name="Sosa J E."/>
            <person name="Modenutti C."/>
        </authorList>
    </citation>
    <scope>NUCLEOTIDE SEQUENCE [LARGE SCALE GENOMIC DNA]</scope>
</reference>
<feature type="chain" id="PRO_5044831024" evidence="2">
    <location>
        <begin position="25"/>
        <end position="204"/>
    </location>
</feature>
<gene>
    <name evidence="3" type="ORF">ILEXP_LOCUS8246</name>
</gene>
<evidence type="ECO:0000313" key="4">
    <source>
        <dbReference type="Proteomes" id="UP001642360"/>
    </source>
</evidence>
<organism evidence="3 4">
    <name type="scientific">Ilex paraguariensis</name>
    <name type="common">yerba mate</name>
    <dbReference type="NCBI Taxonomy" id="185542"/>
    <lineage>
        <taxon>Eukaryota</taxon>
        <taxon>Viridiplantae</taxon>
        <taxon>Streptophyta</taxon>
        <taxon>Embryophyta</taxon>
        <taxon>Tracheophyta</taxon>
        <taxon>Spermatophyta</taxon>
        <taxon>Magnoliopsida</taxon>
        <taxon>eudicotyledons</taxon>
        <taxon>Gunneridae</taxon>
        <taxon>Pentapetalae</taxon>
        <taxon>asterids</taxon>
        <taxon>campanulids</taxon>
        <taxon>Aquifoliales</taxon>
        <taxon>Aquifoliaceae</taxon>
        <taxon>Ilex</taxon>
    </lineage>
</organism>
<dbReference type="EMBL" id="CAUOFW020001070">
    <property type="protein sequence ID" value="CAK9140731.1"/>
    <property type="molecule type" value="Genomic_DNA"/>
</dbReference>
<sequence length="204" mass="22703">MYTTSRILFSWLLFAFTTIPLFSAQNNSFDPVLDTAGKEVLRGAEYYILPAIRGNGGGFILASGRNQTCPLNIVQDPNETNDGLPLLFSPVTNDSVVRVTTDLNIKFSIDQECNQSTVWRFEANGQEPGPYFVTLGGVEGNPGRETITNWFAIEKFEDAYKIQYCPNVCDTCRVICGDIGVVVDDGRRRLALIDQPFKVIFKKA</sequence>
<dbReference type="InterPro" id="IPR011065">
    <property type="entry name" value="Kunitz_inhibitor_STI-like_sf"/>
</dbReference>
<keyword evidence="4" id="KW-1185">Reference proteome</keyword>
<dbReference type="InterPro" id="IPR002160">
    <property type="entry name" value="Prot_inh_Kunz-lg"/>
</dbReference>
<dbReference type="Proteomes" id="UP001642360">
    <property type="component" value="Unassembled WGS sequence"/>
</dbReference>
<dbReference type="PANTHER" id="PTHR33107">
    <property type="entry name" value="KUNITZ TRYPSIN INHIBITOR 2"/>
    <property type="match status" value="1"/>
</dbReference>
<proteinExistence type="inferred from homology"/>
<dbReference type="PRINTS" id="PR00291">
    <property type="entry name" value="KUNITZINHBTR"/>
</dbReference>
<accession>A0ABC8R6U9</accession>
<evidence type="ECO:0000256" key="1">
    <source>
        <dbReference type="ARBA" id="ARBA00005440"/>
    </source>
</evidence>
<feature type="signal peptide" evidence="2">
    <location>
        <begin position="1"/>
        <end position="24"/>
    </location>
</feature>
<name>A0ABC8R6U9_9AQUA</name>